<dbReference type="GO" id="GO:0006508">
    <property type="term" value="P:proteolysis"/>
    <property type="evidence" value="ECO:0007669"/>
    <property type="project" value="InterPro"/>
</dbReference>
<protein>
    <recommendedName>
        <fullName evidence="2">Caspase family p20 domain-containing protein</fullName>
    </recommendedName>
</protein>
<feature type="domain" description="Caspase family p20" evidence="2">
    <location>
        <begin position="223"/>
        <end position="309"/>
    </location>
</feature>
<dbReference type="EMBL" id="CAJPEX010001601">
    <property type="protein sequence ID" value="CAG0919503.1"/>
    <property type="molecule type" value="Genomic_DNA"/>
</dbReference>
<dbReference type="InterPro" id="IPR001309">
    <property type="entry name" value="Pept_C14_p20"/>
</dbReference>
<organism evidence="3">
    <name type="scientific">Notodromas monacha</name>
    <dbReference type="NCBI Taxonomy" id="399045"/>
    <lineage>
        <taxon>Eukaryota</taxon>
        <taxon>Metazoa</taxon>
        <taxon>Ecdysozoa</taxon>
        <taxon>Arthropoda</taxon>
        <taxon>Crustacea</taxon>
        <taxon>Oligostraca</taxon>
        <taxon>Ostracoda</taxon>
        <taxon>Podocopa</taxon>
        <taxon>Podocopida</taxon>
        <taxon>Cypridocopina</taxon>
        <taxon>Cypridoidea</taxon>
        <taxon>Cyprididae</taxon>
        <taxon>Notodromas</taxon>
    </lineage>
</organism>
<feature type="compositionally biased region" description="Low complexity" evidence="1">
    <location>
        <begin position="361"/>
        <end position="382"/>
    </location>
</feature>
<proteinExistence type="predicted"/>
<dbReference type="PROSITE" id="PS50208">
    <property type="entry name" value="CASPASE_P20"/>
    <property type="match status" value="1"/>
</dbReference>
<dbReference type="Pfam" id="PF00656">
    <property type="entry name" value="Peptidase_C14"/>
    <property type="match status" value="1"/>
</dbReference>
<feature type="region of interest" description="Disordered" evidence="1">
    <location>
        <begin position="361"/>
        <end position="383"/>
    </location>
</feature>
<evidence type="ECO:0000259" key="2">
    <source>
        <dbReference type="PROSITE" id="PS50208"/>
    </source>
</evidence>
<dbReference type="EMBL" id="OA883638">
    <property type="protein sequence ID" value="CAD7279351.1"/>
    <property type="molecule type" value="Genomic_DNA"/>
</dbReference>
<dbReference type="SUPFAM" id="SSF52129">
    <property type="entry name" value="Caspase-like"/>
    <property type="match status" value="1"/>
</dbReference>
<evidence type="ECO:0000313" key="3">
    <source>
        <dbReference type="EMBL" id="CAD7279351.1"/>
    </source>
</evidence>
<dbReference type="Gene3D" id="3.40.50.1460">
    <property type="match status" value="1"/>
</dbReference>
<dbReference type="AlphaFoldDB" id="A0A7R9BRX7"/>
<dbReference type="PANTHER" id="PTHR22576:SF37">
    <property type="entry name" value="MUCOSA-ASSOCIATED LYMPHOID TISSUE LYMPHOMA TRANSLOCATION PROTEIN 1"/>
    <property type="match status" value="1"/>
</dbReference>
<accession>A0A7R9BRX7</accession>
<reference evidence="3" key="1">
    <citation type="submission" date="2020-11" db="EMBL/GenBank/DDBJ databases">
        <authorList>
            <person name="Tran Van P."/>
        </authorList>
    </citation>
    <scope>NUCLEOTIDE SEQUENCE</scope>
</reference>
<dbReference type="PANTHER" id="PTHR22576">
    <property type="entry name" value="MUCOSA ASSOCIATED LYMPHOID TISSUE LYMPHOMA TRANSLOCATION PROTEIN 1/PARACASPASE"/>
    <property type="match status" value="1"/>
</dbReference>
<keyword evidence="4" id="KW-1185">Reference proteome</keyword>
<dbReference type="SUPFAM" id="SSF48726">
    <property type="entry name" value="Immunoglobulin"/>
    <property type="match status" value="1"/>
</dbReference>
<dbReference type="Proteomes" id="UP000678499">
    <property type="component" value="Unassembled WGS sequence"/>
</dbReference>
<dbReference type="InterPro" id="IPR052039">
    <property type="entry name" value="Caspase-related_regulators"/>
</dbReference>
<name>A0A7R9BRX7_9CRUS</name>
<sequence>MEELNDEELPKGEETVDELKYRGLHRMKRALKQDGVMEEIVKHLIDSLSRTEPRLATNIDLWRKTFFRNDKNPDVEKFLLYLGRKKYTVAMLKDACEDLHLHDVLLWLKKTPRIGESVRLSCVYFAWPEAEVVWFRNDSRAGRGAILEYEAKVAGEPWFVHCEVRNSVGSVQSTCLSKTFFTTNTYWVFVSRLVYQSVYHKRYKEQKDERQRSTWIMFNIRSSVKIAVIVENYSYSAETSKGCGTEVKALKQAKKEMTSLISGWESVGFVVLSFVKLLASEIQVLASMLSALLPSGAYVVFFFSGHGFEAKQKRCLMGMDGVSVTVDSIVDEFQRAQPAALVLVLDCCRVRVNDSCVIVDSWSSSSSSSSRTDSTSSSNASHCSRRNKAKNLIIFSSTGEGSKAYENATSKIVDHLQRRETLSGGFTQVLMGLKVKYQTPDITSSLTENRSWSDPVNEAVKQNFMAALGSHIRKAIALKKGDTGWVFGGAQRNACRFRLQCSASYALNEIDVAVMPSPGVWKISPVQPQGVDVDRFCQESLQKITWTWVNLQRAEPLMRFGFEVNDRDFFDLQSWMPCLSGLFPPSSH</sequence>
<evidence type="ECO:0000313" key="4">
    <source>
        <dbReference type="Proteomes" id="UP000678499"/>
    </source>
</evidence>
<dbReference type="InterPro" id="IPR029030">
    <property type="entry name" value="Caspase-like_dom_sf"/>
</dbReference>
<dbReference type="InterPro" id="IPR011600">
    <property type="entry name" value="Pept_C14_caspase"/>
</dbReference>
<evidence type="ECO:0000256" key="1">
    <source>
        <dbReference type="SAM" id="MobiDB-lite"/>
    </source>
</evidence>
<dbReference type="InterPro" id="IPR036179">
    <property type="entry name" value="Ig-like_dom_sf"/>
</dbReference>
<dbReference type="OrthoDB" id="417046at2759"/>
<dbReference type="GO" id="GO:0004197">
    <property type="term" value="F:cysteine-type endopeptidase activity"/>
    <property type="evidence" value="ECO:0007669"/>
    <property type="project" value="InterPro"/>
</dbReference>
<gene>
    <name evidence="3" type="ORF">NMOB1V02_LOCUS7025</name>
</gene>